<evidence type="ECO:0000313" key="4">
    <source>
        <dbReference type="Proteomes" id="UP000318422"/>
    </source>
</evidence>
<dbReference type="Pfam" id="PF13304">
    <property type="entry name" value="AAA_21"/>
    <property type="match status" value="1"/>
</dbReference>
<dbReference type="InterPro" id="IPR027417">
    <property type="entry name" value="P-loop_NTPase"/>
</dbReference>
<dbReference type="PANTHER" id="PTHR43581">
    <property type="entry name" value="ATP/GTP PHOSPHATASE"/>
    <property type="match status" value="1"/>
</dbReference>
<dbReference type="PANTHER" id="PTHR43581:SF2">
    <property type="entry name" value="EXCINUCLEASE ATPASE SUBUNIT"/>
    <property type="match status" value="1"/>
</dbReference>
<dbReference type="Gene3D" id="3.40.50.300">
    <property type="entry name" value="P-loop containing nucleotide triphosphate hydrolases"/>
    <property type="match status" value="2"/>
</dbReference>
<dbReference type="InterPro" id="IPR003959">
    <property type="entry name" value="ATPase_AAA_core"/>
</dbReference>
<sequence>MFTQLSLKNFKAWRNVEKVDSSGQSHFGRIDIPLAPVTMLLGTNSSGKSSLLQALLLLKQTAVSPDRSVHLNLGGNEANDYFNFGHFDDVLTHNASPRLFELGFKFRRPDSASASETRRLQSGEFLATYSKTSAGATVVQELALRSDASFYRAIRRDKGAYSIMVGDETQPRGKSRAYAPERSIALPVEAVQLLAADGPMVEDISLAVRRELEGIAYLGPLRRKPERDYPWNKSRPGELGIDGSGVINALLASALSRSKDDDTAQIIQKVSVWLQRMGVAEKIEVKQLGHSTRYEVVVHKDGISANLRDVGIGVSQVLPVITLAFFAPPGATVILEEPEIHLHPLAQAVLAELFVEVSRDRQVQFIVETHSEHLFRRLQTLVARDAGTRDQCLLYFVERAGADAKLKPLLLDSFGRVNEWPPMFFGDAMGETREQARLMFERQRSGSGK</sequence>
<evidence type="ECO:0008006" key="5">
    <source>
        <dbReference type="Google" id="ProtNLM"/>
    </source>
</evidence>
<dbReference type="GO" id="GO:0005524">
    <property type="term" value="F:ATP binding"/>
    <property type="evidence" value="ECO:0007669"/>
    <property type="project" value="InterPro"/>
</dbReference>
<dbReference type="Proteomes" id="UP000318422">
    <property type="component" value="Unassembled WGS sequence"/>
</dbReference>
<feature type="domain" description="ATPase AAA-type core" evidence="2">
    <location>
        <begin position="37"/>
        <end position="374"/>
    </location>
</feature>
<dbReference type="InterPro" id="IPR014592">
    <property type="entry name" value="P-loop_UCP034888"/>
</dbReference>
<comment type="caution">
    <text evidence="3">The sequence shown here is derived from an EMBL/GenBank/DDBJ whole genome shotgun (WGS) entry which is preliminary data.</text>
</comment>
<dbReference type="RefSeq" id="WP_141350725.1">
    <property type="nucleotide sequence ID" value="NZ_BJNV01000016.1"/>
</dbReference>
<evidence type="ECO:0000259" key="2">
    <source>
        <dbReference type="Pfam" id="PF13304"/>
    </source>
</evidence>
<protein>
    <recommendedName>
        <fullName evidence="5">ATPase</fullName>
    </recommendedName>
</protein>
<name>A0A4Y4CQY9_ZOORA</name>
<gene>
    <name evidence="3" type="ORF">ZRA01_14040</name>
</gene>
<feature type="domain" description="DUF3696" evidence="1">
    <location>
        <begin position="390"/>
        <end position="435"/>
    </location>
</feature>
<reference evidence="3 4" key="1">
    <citation type="submission" date="2019-06" db="EMBL/GenBank/DDBJ databases">
        <title>Whole genome shotgun sequence of Zoogloea ramigera NBRC 15342.</title>
        <authorList>
            <person name="Hosoyama A."/>
            <person name="Uohara A."/>
            <person name="Ohji S."/>
            <person name="Ichikawa N."/>
        </authorList>
    </citation>
    <scope>NUCLEOTIDE SEQUENCE [LARGE SCALE GENOMIC DNA]</scope>
    <source>
        <strain evidence="3 4">NBRC 15342</strain>
    </source>
</reference>
<proteinExistence type="predicted"/>
<dbReference type="Pfam" id="PF12476">
    <property type="entry name" value="DUF3696"/>
    <property type="match status" value="1"/>
</dbReference>
<evidence type="ECO:0000259" key="1">
    <source>
        <dbReference type="Pfam" id="PF12476"/>
    </source>
</evidence>
<organism evidence="3 4">
    <name type="scientific">Zoogloea ramigera</name>
    <dbReference type="NCBI Taxonomy" id="350"/>
    <lineage>
        <taxon>Bacteria</taxon>
        <taxon>Pseudomonadati</taxon>
        <taxon>Pseudomonadota</taxon>
        <taxon>Betaproteobacteria</taxon>
        <taxon>Rhodocyclales</taxon>
        <taxon>Zoogloeaceae</taxon>
        <taxon>Zoogloea</taxon>
    </lineage>
</organism>
<dbReference type="PIRSF" id="PIRSF034888">
    <property type="entry name" value="P-loop_UCP034888"/>
    <property type="match status" value="1"/>
</dbReference>
<dbReference type="EMBL" id="BJNV01000016">
    <property type="protein sequence ID" value="GEC95331.1"/>
    <property type="molecule type" value="Genomic_DNA"/>
</dbReference>
<accession>A0A4Y4CQY9</accession>
<dbReference type="AlphaFoldDB" id="A0A4Y4CQY9"/>
<dbReference type="SUPFAM" id="SSF52540">
    <property type="entry name" value="P-loop containing nucleoside triphosphate hydrolases"/>
    <property type="match status" value="1"/>
</dbReference>
<dbReference type="OrthoDB" id="3322489at2"/>
<dbReference type="GO" id="GO:0016887">
    <property type="term" value="F:ATP hydrolysis activity"/>
    <property type="evidence" value="ECO:0007669"/>
    <property type="project" value="InterPro"/>
</dbReference>
<keyword evidence="4" id="KW-1185">Reference proteome</keyword>
<dbReference type="InterPro" id="IPR051396">
    <property type="entry name" value="Bact_Antivir_Def_Nuclease"/>
</dbReference>
<dbReference type="InterPro" id="IPR022532">
    <property type="entry name" value="DUF3696"/>
</dbReference>
<evidence type="ECO:0000313" key="3">
    <source>
        <dbReference type="EMBL" id="GEC95331.1"/>
    </source>
</evidence>